<sequence length="675" mass="74388">MKEAFSDPGVYPFCGASARSSNGSGESGDSGSWGQSMSCTLALNLNRESCRILEQLKANALLGNCFHDMLTRLCHTAFNKSFGVLSPDIPVRISTVKDATESEIDQDLLQSDLLVLDPDVFDPVGDKTFPSDTQKKIMRGGEPYFVPSGWTRAGMRIGDLEKSKGWYVAFDGARFDNRNSLVRNGLLLPARILVGTGGEVLVRRHVRFVGGRVSGDSDSSLKLMRTASEEPKGWKVSQSIHYASLFSQPLGLERSYVQLLFQVLVDPSRATVKRKDALTFWDMFLPFDPNFEDSNLACTVGETGLVVAGLLFREVRNHPYTMTVERQEVVRRWMHMRFHSQTYTWMFKRKRRGSKGKDAARTGSEVGAPALSPEVQQEEKEEWMQFGPAIQQMLQAEWKEGRAVSSRFRARLEEDAPEGSLWEVLFSIPVVRRADDSSVWYTVGTMPLQTLPRQGQGQLQTQPLQPSLQQYQQQPSGETVESHASSFIQVPSPTVRPQASASTRTGIYPYDHRIPQQDQKQPMLQTPSCPRTSRPNLVAAPEDRLRGPPVPFLPAAQDLSKRTTDSAPQRMRASLPLSSKAYDTPTSQIDLSVETRTASFCLEADESVDPSDTSRRALLLKGTGGHPGSGTAAAYGSWGAPAGPFPDAQSARSGPTDSLSLPSESPSLPRGLSPL</sequence>
<protein>
    <submittedName>
        <fullName evidence="2">Uncharacterized protein</fullName>
    </submittedName>
</protein>
<feature type="compositionally biased region" description="Low complexity" evidence="1">
    <location>
        <begin position="655"/>
        <end position="675"/>
    </location>
</feature>
<accession>A0A0G4G6C0</accession>
<evidence type="ECO:0000313" key="2">
    <source>
        <dbReference type="EMBL" id="CEM23889.1"/>
    </source>
</evidence>
<feature type="region of interest" description="Disordered" evidence="1">
    <location>
        <begin position="354"/>
        <end position="374"/>
    </location>
</feature>
<dbReference type="VEuPathDB" id="CryptoDB:Cvel_20414"/>
<reference evidence="2" key="1">
    <citation type="submission" date="2014-11" db="EMBL/GenBank/DDBJ databases">
        <authorList>
            <person name="Otto D Thomas"/>
            <person name="Naeem Raeece"/>
        </authorList>
    </citation>
    <scope>NUCLEOTIDE SEQUENCE</scope>
</reference>
<feature type="compositionally biased region" description="Polar residues" evidence="1">
    <location>
        <begin position="477"/>
        <end position="505"/>
    </location>
</feature>
<gene>
    <name evidence="2" type="ORF">Cvel_20414</name>
</gene>
<feature type="region of interest" description="Disordered" evidence="1">
    <location>
        <begin position="452"/>
        <end position="569"/>
    </location>
</feature>
<evidence type="ECO:0000256" key="1">
    <source>
        <dbReference type="SAM" id="MobiDB-lite"/>
    </source>
</evidence>
<dbReference type="EMBL" id="CDMZ01000913">
    <property type="protein sequence ID" value="CEM23889.1"/>
    <property type="molecule type" value="Genomic_DNA"/>
</dbReference>
<dbReference type="PhylomeDB" id="A0A0G4G6C0"/>
<dbReference type="AlphaFoldDB" id="A0A0G4G6C0"/>
<feature type="compositionally biased region" description="Polar residues" evidence="1">
    <location>
        <begin position="516"/>
        <end position="535"/>
    </location>
</feature>
<proteinExistence type="predicted"/>
<feature type="compositionally biased region" description="Low complexity" evidence="1">
    <location>
        <begin position="452"/>
        <end position="476"/>
    </location>
</feature>
<feature type="region of interest" description="Disordered" evidence="1">
    <location>
        <begin position="618"/>
        <end position="675"/>
    </location>
</feature>
<name>A0A0G4G6C0_9ALVE</name>
<organism evidence="2">
    <name type="scientific">Chromera velia CCMP2878</name>
    <dbReference type="NCBI Taxonomy" id="1169474"/>
    <lineage>
        <taxon>Eukaryota</taxon>
        <taxon>Sar</taxon>
        <taxon>Alveolata</taxon>
        <taxon>Colpodellida</taxon>
        <taxon>Chromeraceae</taxon>
        <taxon>Chromera</taxon>
    </lineage>
</organism>